<dbReference type="GO" id="GO:0003677">
    <property type="term" value="F:DNA binding"/>
    <property type="evidence" value="ECO:0007669"/>
    <property type="project" value="UniProtKB-KW"/>
</dbReference>
<evidence type="ECO:0000313" key="8">
    <source>
        <dbReference type="EMBL" id="PQQ07736.1"/>
    </source>
</evidence>
<evidence type="ECO:0000256" key="5">
    <source>
        <dbReference type="ARBA" id="ARBA00023242"/>
    </source>
</evidence>
<dbReference type="SUPFAM" id="SSF101936">
    <property type="entry name" value="DNA-binding pseudobarrel domain"/>
    <property type="match status" value="1"/>
</dbReference>
<feature type="compositionally biased region" description="Low complexity" evidence="6">
    <location>
        <begin position="148"/>
        <end position="160"/>
    </location>
</feature>
<name>A0A315A107_PRUYE</name>
<dbReference type="InterPro" id="IPR005508">
    <property type="entry name" value="At2g31720-like"/>
</dbReference>
<evidence type="ECO:0000256" key="2">
    <source>
        <dbReference type="ARBA" id="ARBA00023015"/>
    </source>
</evidence>
<keyword evidence="5" id="KW-0539">Nucleus</keyword>
<dbReference type="OrthoDB" id="1162069at2759"/>
<organism evidence="8 9">
    <name type="scientific">Prunus yedoensis var. nudiflora</name>
    <dbReference type="NCBI Taxonomy" id="2094558"/>
    <lineage>
        <taxon>Eukaryota</taxon>
        <taxon>Viridiplantae</taxon>
        <taxon>Streptophyta</taxon>
        <taxon>Embryophyta</taxon>
        <taxon>Tracheophyta</taxon>
        <taxon>Spermatophyta</taxon>
        <taxon>Magnoliopsida</taxon>
        <taxon>eudicotyledons</taxon>
        <taxon>Gunneridae</taxon>
        <taxon>Pentapetalae</taxon>
        <taxon>rosids</taxon>
        <taxon>fabids</taxon>
        <taxon>Rosales</taxon>
        <taxon>Rosaceae</taxon>
        <taxon>Amygdaloideae</taxon>
        <taxon>Amygdaleae</taxon>
        <taxon>Prunus</taxon>
    </lineage>
</organism>
<keyword evidence="9" id="KW-1185">Reference proteome</keyword>
<feature type="compositionally biased region" description="Basic residues" evidence="6">
    <location>
        <begin position="161"/>
        <end position="170"/>
    </location>
</feature>
<accession>A0A315A107</accession>
<feature type="domain" description="TF-B3" evidence="7">
    <location>
        <begin position="270"/>
        <end position="322"/>
    </location>
</feature>
<keyword evidence="3" id="KW-0238">DNA-binding</keyword>
<dbReference type="AlphaFoldDB" id="A0A315A107"/>
<dbReference type="Pfam" id="PF03754">
    <property type="entry name" value="At2g31720-like"/>
    <property type="match status" value="1"/>
</dbReference>
<gene>
    <name evidence="8" type="ORF">Pyn_30569</name>
</gene>
<evidence type="ECO:0000259" key="7">
    <source>
        <dbReference type="PROSITE" id="PS50863"/>
    </source>
</evidence>
<dbReference type="Proteomes" id="UP000250321">
    <property type="component" value="Unassembled WGS sequence"/>
</dbReference>
<dbReference type="EMBL" id="PJQY01000824">
    <property type="protein sequence ID" value="PQQ07736.1"/>
    <property type="molecule type" value="Genomic_DNA"/>
</dbReference>
<proteinExistence type="predicted"/>
<dbReference type="STRING" id="2094558.A0A315A107"/>
<evidence type="ECO:0000256" key="3">
    <source>
        <dbReference type="ARBA" id="ARBA00023125"/>
    </source>
</evidence>
<dbReference type="Gene3D" id="2.40.330.10">
    <property type="entry name" value="DNA-binding pseudobarrel domain"/>
    <property type="match status" value="1"/>
</dbReference>
<evidence type="ECO:0000256" key="4">
    <source>
        <dbReference type="ARBA" id="ARBA00023163"/>
    </source>
</evidence>
<dbReference type="GO" id="GO:0005634">
    <property type="term" value="C:nucleus"/>
    <property type="evidence" value="ECO:0007669"/>
    <property type="project" value="UniProtKB-SubCell"/>
</dbReference>
<dbReference type="PROSITE" id="PS50863">
    <property type="entry name" value="B3"/>
    <property type="match status" value="1"/>
</dbReference>
<keyword evidence="4" id="KW-0804">Transcription</keyword>
<reference evidence="8 9" key="1">
    <citation type="submission" date="2018-02" db="EMBL/GenBank/DDBJ databases">
        <title>Draft genome of wild Prunus yedoensis var. nudiflora.</title>
        <authorList>
            <person name="Baek S."/>
            <person name="Kim J.-H."/>
            <person name="Choi K."/>
            <person name="Kim G.-B."/>
            <person name="Cho A."/>
            <person name="Jang H."/>
            <person name="Shin C.-H."/>
            <person name="Yu H.-J."/>
            <person name="Mun J.-H."/>
        </authorList>
    </citation>
    <scope>NUCLEOTIDE SEQUENCE [LARGE SCALE GENOMIC DNA]</scope>
    <source>
        <strain evidence="9">cv. Jeju island</strain>
        <tissue evidence="8">Leaf</tissue>
    </source>
</reference>
<dbReference type="InterPro" id="IPR015300">
    <property type="entry name" value="DNA-bd_pseudobarrel_sf"/>
</dbReference>
<protein>
    <recommendedName>
        <fullName evidence="7">TF-B3 domain-containing protein</fullName>
    </recommendedName>
</protein>
<feature type="region of interest" description="Disordered" evidence="6">
    <location>
        <begin position="329"/>
        <end position="348"/>
    </location>
</feature>
<keyword evidence="2" id="KW-0805">Transcription regulation</keyword>
<evidence type="ECO:0000256" key="1">
    <source>
        <dbReference type="ARBA" id="ARBA00004123"/>
    </source>
</evidence>
<feature type="region of interest" description="Disordered" evidence="6">
    <location>
        <begin position="146"/>
        <end position="183"/>
    </location>
</feature>
<dbReference type="InterPro" id="IPR003340">
    <property type="entry name" value="B3_DNA-bd"/>
</dbReference>
<feature type="compositionally biased region" description="Polar residues" evidence="6">
    <location>
        <begin position="336"/>
        <end position="348"/>
    </location>
</feature>
<evidence type="ECO:0000313" key="9">
    <source>
        <dbReference type="Proteomes" id="UP000250321"/>
    </source>
</evidence>
<comment type="subcellular location">
    <subcellularLocation>
        <location evidence="1">Nucleus</location>
    </subcellularLocation>
</comment>
<sequence>MGVMGKMKIIDFGVDGFPSNSLNLESYEVDVKHWKEDVEKKAMAIKTEKRASASSSSSSSSSLSSLELLADVATQQSKELLLDEKTVVEELINFFARKGREQRVLAGKLGFELNDIFIPKKKRSRLGPLSLKRKREYSDDHNCFGSDNLLQNNNNNNNLNQKKKKQKRVHVQTEQLEPKPELPQELKHKISGIGGDVKLVIQKKICASDMSANNARFSIPGIKGKSTDFLKEKEQSDLDIRDTDKKKRLIGIPVLMLNPSDLSFDSLRLKKWQMGGNHVYNLVSGWRKVAKANKLEEGEMVQLWSFRLNHDSQLCFVLVKVNSTTTTTKEEAHQHIGSTSCLNNEQLS</sequence>
<dbReference type="PANTHER" id="PTHR31541:SF25">
    <property type="entry name" value="GAMMA-GLIADIN B"/>
    <property type="match status" value="1"/>
</dbReference>
<evidence type="ECO:0000256" key="6">
    <source>
        <dbReference type="SAM" id="MobiDB-lite"/>
    </source>
</evidence>
<dbReference type="PANTHER" id="PTHR31541">
    <property type="entry name" value="B3 DOMAIN PLANT PROTEIN-RELATED"/>
    <property type="match status" value="1"/>
</dbReference>
<comment type="caution">
    <text evidence="8">The sequence shown here is derived from an EMBL/GenBank/DDBJ whole genome shotgun (WGS) entry which is preliminary data.</text>
</comment>